<evidence type="ECO:0000256" key="1">
    <source>
        <dbReference type="ARBA" id="ARBA00004308"/>
    </source>
</evidence>
<dbReference type="GO" id="GO:0012505">
    <property type="term" value="C:endomembrane system"/>
    <property type="evidence" value="ECO:0007669"/>
    <property type="project" value="UniProtKB-SubCell"/>
</dbReference>
<dbReference type="GO" id="GO:0030244">
    <property type="term" value="P:cellulose biosynthetic process"/>
    <property type="evidence" value="ECO:0007669"/>
    <property type="project" value="InterPro"/>
</dbReference>
<feature type="transmembrane region" description="Helical" evidence="8">
    <location>
        <begin position="105"/>
        <end position="130"/>
    </location>
</feature>
<keyword evidence="4 8" id="KW-0812">Transmembrane</keyword>
<keyword evidence="10" id="KW-1185">Reference proteome</keyword>
<keyword evidence="3" id="KW-0808">Transferase</keyword>
<protein>
    <submittedName>
        <fullName evidence="9">Uncharacterized protein</fullName>
    </submittedName>
</protein>
<evidence type="ECO:0000313" key="10">
    <source>
        <dbReference type="Proteomes" id="UP000655225"/>
    </source>
</evidence>
<evidence type="ECO:0000256" key="7">
    <source>
        <dbReference type="ARBA" id="ARBA00023316"/>
    </source>
</evidence>
<comment type="subcellular location">
    <subcellularLocation>
        <location evidence="1">Endomembrane system</location>
    </subcellularLocation>
</comment>
<accession>A0A835CXZ7</accession>
<feature type="transmembrane region" description="Helical" evidence="8">
    <location>
        <begin position="76"/>
        <end position="98"/>
    </location>
</feature>
<dbReference type="GO" id="GO:0016760">
    <property type="term" value="F:cellulose synthase (UDP-forming) activity"/>
    <property type="evidence" value="ECO:0007669"/>
    <property type="project" value="InterPro"/>
</dbReference>
<dbReference type="OrthoDB" id="72851at2759"/>
<sequence length="244" mass="27941">MTGFKIHCSGWKSVYYVPKRAAFKVSAPINLSDRLHQVLRWALDSVKIFLSLHCPLWYGYGGKLKWLERLVYTNTIVYPFTFIPLLAYCTIPVVCLLSRKFIIPIVTIFIFVLNNFANIWFMALFLSIIATGVLELQWSGVSIQNWWRNEQFWVIRGVSAHLFAVSQGLLKVLAGVNTNFTVTSKTADDAEFGDHYLFKWTTLLIPPTTLIILNMVGVVARVSDAINNRYGSWRPVFGKLFFAF</sequence>
<organism evidence="9 10">
    <name type="scientific">Tetracentron sinense</name>
    <name type="common">Spur-leaf</name>
    <dbReference type="NCBI Taxonomy" id="13715"/>
    <lineage>
        <taxon>Eukaryota</taxon>
        <taxon>Viridiplantae</taxon>
        <taxon>Streptophyta</taxon>
        <taxon>Embryophyta</taxon>
        <taxon>Tracheophyta</taxon>
        <taxon>Spermatophyta</taxon>
        <taxon>Magnoliopsida</taxon>
        <taxon>Trochodendrales</taxon>
        <taxon>Trochodendraceae</taxon>
        <taxon>Tetracentron</taxon>
    </lineage>
</organism>
<dbReference type="EMBL" id="JABCRI010000046">
    <property type="protein sequence ID" value="KAF8376807.1"/>
    <property type="molecule type" value="Genomic_DNA"/>
</dbReference>
<evidence type="ECO:0000313" key="9">
    <source>
        <dbReference type="EMBL" id="KAF8376807.1"/>
    </source>
</evidence>
<evidence type="ECO:0000256" key="2">
    <source>
        <dbReference type="ARBA" id="ARBA00022676"/>
    </source>
</evidence>
<name>A0A835CXZ7_TETSI</name>
<proteinExistence type="predicted"/>
<evidence type="ECO:0000256" key="5">
    <source>
        <dbReference type="ARBA" id="ARBA00022989"/>
    </source>
</evidence>
<evidence type="ECO:0000256" key="4">
    <source>
        <dbReference type="ARBA" id="ARBA00022692"/>
    </source>
</evidence>
<gene>
    <name evidence="9" type="ORF">HHK36_031521</name>
</gene>
<dbReference type="PANTHER" id="PTHR13301">
    <property type="entry name" value="X-BOX TRANSCRIPTION FACTOR-RELATED"/>
    <property type="match status" value="1"/>
</dbReference>
<keyword evidence="7" id="KW-0961">Cell wall biogenesis/degradation</keyword>
<comment type="caution">
    <text evidence="9">The sequence shown here is derived from an EMBL/GenBank/DDBJ whole genome shotgun (WGS) entry which is preliminary data.</text>
</comment>
<reference evidence="9 10" key="1">
    <citation type="submission" date="2020-04" db="EMBL/GenBank/DDBJ databases">
        <title>Plant Genome Project.</title>
        <authorList>
            <person name="Zhang R.-G."/>
        </authorList>
    </citation>
    <scope>NUCLEOTIDE SEQUENCE [LARGE SCALE GENOMIC DNA]</scope>
    <source>
        <strain evidence="9">YNK0</strain>
        <tissue evidence="9">Leaf</tissue>
    </source>
</reference>
<keyword evidence="2" id="KW-0328">Glycosyltransferase</keyword>
<evidence type="ECO:0000256" key="3">
    <source>
        <dbReference type="ARBA" id="ARBA00022679"/>
    </source>
</evidence>
<keyword evidence="6 8" id="KW-0472">Membrane</keyword>
<dbReference type="OMA" id="MYISHIA"/>
<dbReference type="InterPro" id="IPR005150">
    <property type="entry name" value="Cellulose_synth"/>
</dbReference>
<dbReference type="GO" id="GO:0016020">
    <property type="term" value="C:membrane"/>
    <property type="evidence" value="ECO:0007669"/>
    <property type="project" value="InterPro"/>
</dbReference>
<feature type="transmembrane region" description="Helical" evidence="8">
    <location>
        <begin position="200"/>
        <end position="220"/>
    </location>
</feature>
<evidence type="ECO:0000256" key="6">
    <source>
        <dbReference type="ARBA" id="ARBA00023136"/>
    </source>
</evidence>
<dbReference type="GO" id="GO:0071555">
    <property type="term" value="P:cell wall organization"/>
    <property type="evidence" value="ECO:0007669"/>
    <property type="project" value="UniProtKB-KW"/>
</dbReference>
<dbReference type="Proteomes" id="UP000655225">
    <property type="component" value="Unassembled WGS sequence"/>
</dbReference>
<dbReference type="AlphaFoldDB" id="A0A835CXZ7"/>
<dbReference type="Pfam" id="PF03552">
    <property type="entry name" value="Cellulose_synt"/>
    <property type="match status" value="1"/>
</dbReference>
<keyword evidence="5 8" id="KW-1133">Transmembrane helix</keyword>
<evidence type="ECO:0000256" key="8">
    <source>
        <dbReference type="SAM" id="Phobius"/>
    </source>
</evidence>